<organism evidence="5">
    <name type="scientific">Neobacillus citreus</name>
    <dbReference type="NCBI Taxonomy" id="2833578"/>
    <lineage>
        <taxon>Bacteria</taxon>
        <taxon>Bacillati</taxon>
        <taxon>Bacillota</taxon>
        <taxon>Bacilli</taxon>
        <taxon>Bacillales</taxon>
        <taxon>Bacillaceae</taxon>
        <taxon>Neobacillus</taxon>
    </lineage>
</organism>
<dbReference type="InterPro" id="IPR000014">
    <property type="entry name" value="PAS"/>
</dbReference>
<dbReference type="InterPro" id="IPR027417">
    <property type="entry name" value="P-loop_NTPase"/>
</dbReference>
<dbReference type="SUPFAM" id="SSF52540">
    <property type="entry name" value="P-loop containing nucleoside triphosphate hydrolases"/>
    <property type="match status" value="1"/>
</dbReference>
<gene>
    <name evidence="6" type="ORF">KHB02_018780</name>
    <name evidence="5" type="ORF">KHB02_32005</name>
</gene>
<evidence type="ECO:0000259" key="4">
    <source>
        <dbReference type="PROSITE" id="PS50112"/>
    </source>
</evidence>
<protein>
    <submittedName>
        <fullName evidence="5">Sigma 54-interacting transcriptional regulator</fullName>
    </submittedName>
</protein>
<evidence type="ECO:0000259" key="3">
    <source>
        <dbReference type="PROSITE" id="PS50045"/>
    </source>
</evidence>
<evidence type="ECO:0000256" key="2">
    <source>
        <dbReference type="ARBA" id="ARBA00022840"/>
    </source>
</evidence>
<evidence type="ECO:0000313" key="6">
    <source>
        <dbReference type="EMBL" id="MCH6267568.1"/>
    </source>
</evidence>
<evidence type="ECO:0000256" key="1">
    <source>
        <dbReference type="ARBA" id="ARBA00022741"/>
    </source>
</evidence>
<keyword evidence="7" id="KW-1185">Reference proteome</keyword>
<dbReference type="GO" id="GO:0003677">
    <property type="term" value="F:DNA binding"/>
    <property type="evidence" value="ECO:0007669"/>
    <property type="project" value="UniProtKB-KW"/>
</dbReference>
<comment type="caution">
    <text evidence="5">The sequence shown here is derived from an EMBL/GenBank/DDBJ whole genome shotgun (WGS) entry which is preliminary data.</text>
</comment>
<dbReference type="SUPFAM" id="SSF46689">
    <property type="entry name" value="Homeodomain-like"/>
    <property type="match status" value="1"/>
</dbReference>
<dbReference type="InterPro" id="IPR035965">
    <property type="entry name" value="PAS-like_dom_sf"/>
</dbReference>
<sequence length="444" mass="50441">MLELYKQVFESSYDGVAIRDADGYGIAINKAACRITSYPESEFVGGNIKDALKKGIINDSITLAVIKHKKPVTKVMHIRGSDVLITGSPIKNEKGQVTHVVLIIRDIAELNKLKIDQILSLALKMKHHHKDNMKIHEEIPVYPDIIAKSPEFRKILAICAKIAQVDTTILIHGESGTGKEVLLNFIHRLSKRANEPLIKVNCAAIPPNLLESELFGYEKGAFTGADSRGKPGLFEQANGGTIFLDEIGDMPLDLQVKLLRVLQEFEITRIGGRKSIRVNVRVVSATNKNLEQLVNEGRFRQDLFYRLNIIPITIPPLRERVEDIAPLAYHFLQKTNKKYGLTKRFGDDTIQLFEDYKWPGNIREMENLIERLVVTIDHDDIQWSDLPFLHSPENPHQRTLKKTLQDLEKKIILEKLREFKTTRKTAEVLGISQSSLVKKLQRLK</sequence>
<dbReference type="Gene3D" id="1.10.10.60">
    <property type="entry name" value="Homeodomain-like"/>
    <property type="match status" value="1"/>
</dbReference>
<dbReference type="Gene3D" id="3.30.450.20">
    <property type="entry name" value="PAS domain"/>
    <property type="match status" value="1"/>
</dbReference>
<dbReference type="CDD" id="cd00009">
    <property type="entry name" value="AAA"/>
    <property type="match status" value="1"/>
</dbReference>
<dbReference type="RefSeq" id="WP_213145818.1">
    <property type="nucleotide sequence ID" value="NZ_JAGYPE020000038.1"/>
</dbReference>
<dbReference type="PROSITE" id="PS00676">
    <property type="entry name" value="SIGMA54_INTERACT_2"/>
    <property type="match status" value="1"/>
</dbReference>
<dbReference type="InterPro" id="IPR025943">
    <property type="entry name" value="Sigma_54_int_dom_ATP-bd_2"/>
</dbReference>
<dbReference type="Proteomes" id="UP000677265">
    <property type="component" value="Unassembled WGS sequence"/>
</dbReference>
<dbReference type="InterPro" id="IPR002078">
    <property type="entry name" value="Sigma_54_int"/>
</dbReference>
<dbReference type="NCBIfam" id="TIGR00229">
    <property type="entry name" value="sensory_box"/>
    <property type="match status" value="1"/>
</dbReference>
<dbReference type="FunFam" id="3.40.50.300:FF:000006">
    <property type="entry name" value="DNA-binding transcriptional regulator NtrC"/>
    <property type="match status" value="1"/>
</dbReference>
<dbReference type="Pfam" id="PF13426">
    <property type="entry name" value="PAS_9"/>
    <property type="match status" value="1"/>
</dbReference>
<dbReference type="InterPro" id="IPR058031">
    <property type="entry name" value="AAA_lid_NorR"/>
</dbReference>
<dbReference type="InterPro" id="IPR003593">
    <property type="entry name" value="AAA+_ATPase"/>
</dbReference>
<accession>A0A942T6L6</accession>
<reference evidence="5" key="1">
    <citation type="submission" date="2021-05" db="EMBL/GenBank/DDBJ databases">
        <title>Novel Bacillus species.</title>
        <authorList>
            <person name="Liu G."/>
        </authorList>
    </citation>
    <scope>NUCLEOTIDE SEQUENCE</scope>
    <source>
        <strain evidence="5 7">FJAT-50051</strain>
    </source>
</reference>
<name>A0A942T6L6_9BACI</name>
<dbReference type="AlphaFoldDB" id="A0A942T6L6"/>
<dbReference type="Pfam" id="PF25601">
    <property type="entry name" value="AAA_lid_14"/>
    <property type="match status" value="1"/>
</dbReference>
<dbReference type="EMBL" id="JAGYPE020000038">
    <property type="protein sequence ID" value="MCH6267568.1"/>
    <property type="molecule type" value="Genomic_DNA"/>
</dbReference>
<dbReference type="Gene3D" id="3.40.50.300">
    <property type="entry name" value="P-loop containing nucleotide triphosphate hydrolases"/>
    <property type="match status" value="1"/>
</dbReference>
<dbReference type="GO" id="GO:0006355">
    <property type="term" value="P:regulation of DNA-templated transcription"/>
    <property type="evidence" value="ECO:0007669"/>
    <property type="project" value="InterPro"/>
</dbReference>
<dbReference type="SMART" id="SM00382">
    <property type="entry name" value="AAA"/>
    <property type="match status" value="1"/>
</dbReference>
<dbReference type="EMBL" id="JAGYPE010000006">
    <property type="protein sequence ID" value="MBS4186018.1"/>
    <property type="molecule type" value="Genomic_DNA"/>
</dbReference>
<dbReference type="SMART" id="SM00091">
    <property type="entry name" value="PAS"/>
    <property type="match status" value="1"/>
</dbReference>
<keyword evidence="1" id="KW-0547">Nucleotide-binding</keyword>
<dbReference type="CDD" id="cd00130">
    <property type="entry name" value="PAS"/>
    <property type="match status" value="1"/>
</dbReference>
<evidence type="ECO:0000313" key="7">
    <source>
        <dbReference type="Proteomes" id="UP000677265"/>
    </source>
</evidence>
<dbReference type="InterPro" id="IPR009057">
    <property type="entry name" value="Homeodomain-like_sf"/>
</dbReference>
<dbReference type="PANTHER" id="PTHR32071">
    <property type="entry name" value="TRANSCRIPTIONAL REGULATORY PROTEIN"/>
    <property type="match status" value="1"/>
</dbReference>
<feature type="domain" description="PAS" evidence="4">
    <location>
        <begin position="1"/>
        <end position="45"/>
    </location>
</feature>
<dbReference type="PROSITE" id="PS00675">
    <property type="entry name" value="SIGMA54_INTERACT_1"/>
    <property type="match status" value="1"/>
</dbReference>
<dbReference type="PANTHER" id="PTHR32071:SF57">
    <property type="entry name" value="C4-DICARBOXYLATE TRANSPORT TRANSCRIPTIONAL REGULATORY PROTEIN DCTD"/>
    <property type="match status" value="1"/>
</dbReference>
<dbReference type="PROSITE" id="PS50112">
    <property type="entry name" value="PAS"/>
    <property type="match status" value="1"/>
</dbReference>
<dbReference type="SUPFAM" id="SSF55785">
    <property type="entry name" value="PYP-like sensor domain (PAS domain)"/>
    <property type="match status" value="1"/>
</dbReference>
<dbReference type="GO" id="GO:0005524">
    <property type="term" value="F:ATP binding"/>
    <property type="evidence" value="ECO:0007669"/>
    <property type="project" value="UniProtKB-KW"/>
</dbReference>
<evidence type="ECO:0000313" key="5">
    <source>
        <dbReference type="EMBL" id="MBS4186018.1"/>
    </source>
</evidence>
<dbReference type="Pfam" id="PF00158">
    <property type="entry name" value="Sigma54_activat"/>
    <property type="match status" value="1"/>
</dbReference>
<dbReference type="Gene3D" id="1.10.8.60">
    <property type="match status" value="1"/>
</dbReference>
<dbReference type="InterPro" id="IPR025662">
    <property type="entry name" value="Sigma_54_int_dom_ATP-bd_1"/>
</dbReference>
<dbReference type="PROSITE" id="PS50045">
    <property type="entry name" value="SIGMA54_INTERACT_4"/>
    <property type="match status" value="1"/>
</dbReference>
<feature type="domain" description="Sigma-54 factor interaction" evidence="3">
    <location>
        <begin position="145"/>
        <end position="374"/>
    </location>
</feature>
<proteinExistence type="predicted"/>
<keyword evidence="2" id="KW-0067">ATP-binding</keyword>